<comment type="caution">
    <text evidence="1">The sequence shown here is derived from an EMBL/GenBank/DDBJ whole genome shotgun (WGS) entry which is preliminary data.</text>
</comment>
<dbReference type="EMBL" id="QLLO01000010">
    <property type="protein sequence ID" value="RAJ12012.1"/>
    <property type="molecule type" value="Genomic_DNA"/>
</dbReference>
<gene>
    <name evidence="1" type="ORF">LY08_02512</name>
</gene>
<dbReference type="Proteomes" id="UP000248703">
    <property type="component" value="Unassembled WGS sequence"/>
</dbReference>
<name>A0A327R7T2_9FLAO</name>
<evidence type="ECO:0000313" key="2">
    <source>
        <dbReference type="Proteomes" id="UP000248703"/>
    </source>
</evidence>
<reference evidence="1 2" key="1">
    <citation type="submission" date="2018-06" db="EMBL/GenBank/DDBJ databases">
        <title>Genomic Encyclopedia of Archaeal and Bacterial Type Strains, Phase II (KMG-II): from individual species to whole genera.</title>
        <authorList>
            <person name="Goeker M."/>
        </authorList>
    </citation>
    <scope>NUCLEOTIDE SEQUENCE [LARGE SCALE GENOMIC DNA]</scope>
    <source>
        <strain evidence="1 2">DSM 24464</strain>
    </source>
</reference>
<evidence type="ECO:0000313" key="1">
    <source>
        <dbReference type="EMBL" id="RAJ12012.1"/>
    </source>
</evidence>
<protein>
    <submittedName>
        <fullName evidence="1">Uncharacterized protein</fullName>
    </submittedName>
</protein>
<organism evidence="1 2">
    <name type="scientific">Olleya aquimaris</name>
    <dbReference type="NCBI Taxonomy" id="639310"/>
    <lineage>
        <taxon>Bacteria</taxon>
        <taxon>Pseudomonadati</taxon>
        <taxon>Bacteroidota</taxon>
        <taxon>Flavobacteriia</taxon>
        <taxon>Flavobacteriales</taxon>
        <taxon>Flavobacteriaceae</taxon>
    </lineage>
</organism>
<keyword evidence="2" id="KW-1185">Reference proteome</keyword>
<accession>A0A327R7T2</accession>
<dbReference type="OrthoDB" id="1449138at2"/>
<proteinExistence type="predicted"/>
<dbReference type="RefSeq" id="WP_111660775.1">
    <property type="nucleotide sequence ID" value="NZ_QLLO01000010.1"/>
</dbReference>
<sequence length="109" mass="12655">MNTQQNILIKILSVVVLLAVLFPSAVKFVHVLEQHEHEVCIDNSTTHMHEMDVDCEFYKFKINPVFTFKIKYADLETSIQNYLKITSQYHFISTYQKLGIALRGPPQLV</sequence>
<dbReference type="AlphaFoldDB" id="A0A327R7T2"/>